<dbReference type="AlphaFoldDB" id="A0A835E4B8"/>
<proteinExistence type="predicted"/>
<reference evidence="1" key="1">
    <citation type="submission" date="2020-07" db="EMBL/GenBank/DDBJ databases">
        <title>Genome sequence and genetic diversity analysis of an under-domesticated orphan crop, white fonio (Digitaria exilis).</title>
        <authorList>
            <person name="Bennetzen J.L."/>
            <person name="Chen S."/>
            <person name="Ma X."/>
            <person name="Wang X."/>
            <person name="Yssel A.E.J."/>
            <person name="Chaluvadi S.R."/>
            <person name="Johnson M."/>
            <person name="Gangashetty P."/>
            <person name="Hamidou F."/>
            <person name="Sanogo M.D."/>
            <person name="Zwaenepoel A."/>
            <person name="Wallace J."/>
            <person name="Van De Peer Y."/>
            <person name="Van Deynze A."/>
        </authorList>
    </citation>
    <scope>NUCLEOTIDE SEQUENCE</scope>
    <source>
        <tissue evidence="1">Leaves</tissue>
    </source>
</reference>
<organism evidence="1 2">
    <name type="scientific">Digitaria exilis</name>
    <dbReference type="NCBI Taxonomy" id="1010633"/>
    <lineage>
        <taxon>Eukaryota</taxon>
        <taxon>Viridiplantae</taxon>
        <taxon>Streptophyta</taxon>
        <taxon>Embryophyta</taxon>
        <taxon>Tracheophyta</taxon>
        <taxon>Spermatophyta</taxon>
        <taxon>Magnoliopsida</taxon>
        <taxon>Liliopsida</taxon>
        <taxon>Poales</taxon>
        <taxon>Poaceae</taxon>
        <taxon>PACMAD clade</taxon>
        <taxon>Panicoideae</taxon>
        <taxon>Panicodae</taxon>
        <taxon>Paniceae</taxon>
        <taxon>Anthephorinae</taxon>
        <taxon>Digitaria</taxon>
    </lineage>
</organism>
<evidence type="ECO:0000313" key="2">
    <source>
        <dbReference type="Proteomes" id="UP000636709"/>
    </source>
</evidence>
<comment type="caution">
    <text evidence="1">The sequence shown here is derived from an EMBL/GenBank/DDBJ whole genome shotgun (WGS) entry which is preliminary data.</text>
</comment>
<keyword evidence="2" id="KW-1185">Reference proteome</keyword>
<protein>
    <submittedName>
        <fullName evidence="1">Uncharacterized protein</fullName>
    </submittedName>
</protein>
<name>A0A835E4B8_9POAL</name>
<evidence type="ECO:0000313" key="1">
    <source>
        <dbReference type="EMBL" id="KAF8659984.1"/>
    </source>
</evidence>
<gene>
    <name evidence="1" type="ORF">HU200_058067</name>
</gene>
<sequence length="53" mass="5967">MFRGILLLSKRRIILSGTVLQDQTLHFNAQPTITTTTTAPWAPPLPIVPFTYE</sequence>
<dbReference type="EMBL" id="JACEFO010002446">
    <property type="protein sequence ID" value="KAF8659984.1"/>
    <property type="molecule type" value="Genomic_DNA"/>
</dbReference>
<accession>A0A835E4B8</accession>
<dbReference type="Proteomes" id="UP000636709">
    <property type="component" value="Unassembled WGS sequence"/>
</dbReference>